<reference evidence="11 12" key="1">
    <citation type="journal article" date="2022" name="Nat. Plants">
        <title>Genomes of leafy and leafless Platanthera orchids illuminate the evolution of mycoheterotrophy.</title>
        <authorList>
            <person name="Li M.H."/>
            <person name="Liu K.W."/>
            <person name="Li Z."/>
            <person name="Lu H.C."/>
            <person name="Ye Q.L."/>
            <person name="Zhang D."/>
            <person name="Wang J.Y."/>
            <person name="Li Y.F."/>
            <person name="Zhong Z.M."/>
            <person name="Liu X."/>
            <person name="Yu X."/>
            <person name="Liu D.K."/>
            <person name="Tu X.D."/>
            <person name="Liu B."/>
            <person name="Hao Y."/>
            <person name="Liao X.Y."/>
            <person name="Jiang Y.T."/>
            <person name="Sun W.H."/>
            <person name="Chen J."/>
            <person name="Chen Y.Q."/>
            <person name="Ai Y."/>
            <person name="Zhai J.W."/>
            <person name="Wu S.S."/>
            <person name="Zhou Z."/>
            <person name="Hsiao Y.Y."/>
            <person name="Wu W.L."/>
            <person name="Chen Y.Y."/>
            <person name="Lin Y.F."/>
            <person name="Hsu J.L."/>
            <person name="Li C.Y."/>
            <person name="Wang Z.W."/>
            <person name="Zhao X."/>
            <person name="Zhong W.Y."/>
            <person name="Ma X.K."/>
            <person name="Ma L."/>
            <person name="Huang J."/>
            <person name="Chen G.Z."/>
            <person name="Huang M.Z."/>
            <person name="Huang L."/>
            <person name="Peng D.H."/>
            <person name="Luo Y.B."/>
            <person name="Zou S.Q."/>
            <person name="Chen S.P."/>
            <person name="Lan S."/>
            <person name="Tsai W.C."/>
            <person name="Van de Peer Y."/>
            <person name="Liu Z.J."/>
        </authorList>
    </citation>
    <scope>NUCLEOTIDE SEQUENCE [LARGE SCALE GENOMIC DNA]</scope>
    <source>
        <strain evidence="11">Lor287</strain>
    </source>
</reference>
<name>A0AAP0AVW7_9ASPA</name>
<dbReference type="GO" id="GO:0061578">
    <property type="term" value="F:K63-linked deubiquitinase activity"/>
    <property type="evidence" value="ECO:0007669"/>
    <property type="project" value="InterPro"/>
</dbReference>
<dbReference type="Pfam" id="PF08969">
    <property type="entry name" value="USP8_dimer"/>
    <property type="match status" value="1"/>
</dbReference>
<dbReference type="PANTHER" id="PTHR12947:SF19">
    <property type="entry name" value="AMSH-LIKE UBIQUITIN THIOESTERASE 1"/>
    <property type="match status" value="1"/>
</dbReference>
<evidence type="ECO:0000256" key="2">
    <source>
        <dbReference type="ARBA" id="ARBA00010981"/>
    </source>
</evidence>
<dbReference type="InterPro" id="IPR015063">
    <property type="entry name" value="USP8_dimer"/>
</dbReference>
<evidence type="ECO:0000256" key="7">
    <source>
        <dbReference type="ARBA" id="ARBA00022833"/>
    </source>
</evidence>
<dbReference type="GO" id="GO:0070536">
    <property type="term" value="P:protein K63-linked deubiquitination"/>
    <property type="evidence" value="ECO:0007669"/>
    <property type="project" value="InterPro"/>
</dbReference>
<dbReference type="GO" id="GO:0016020">
    <property type="term" value="C:membrane"/>
    <property type="evidence" value="ECO:0007669"/>
    <property type="project" value="TreeGrafter"/>
</dbReference>
<keyword evidence="8" id="KW-0482">Metalloprotease</keyword>
<dbReference type="AlphaFoldDB" id="A0AAP0AVW7"/>
<dbReference type="GO" id="GO:0006508">
    <property type="term" value="P:proteolysis"/>
    <property type="evidence" value="ECO:0007669"/>
    <property type="project" value="UniProtKB-KW"/>
</dbReference>
<evidence type="ECO:0000256" key="3">
    <source>
        <dbReference type="ARBA" id="ARBA00022670"/>
    </source>
</evidence>
<feature type="domain" description="MPN" evidence="10">
    <location>
        <begin position="339"/>
        <end position="469"/>
    </location>
</feature>
<evidence type="ECO:0000313" key="12">
    <source>
        <dbReference type="Proteomes" id="UP001418222"/>
    </source>
</evidence>
<keyword evidence="7" id="KW-0862">Zinc</keyword>
<dbReference type="PANTHER" id="PTHR12947">
    <property type="entry name" value="AMSH-LIKE PROTEASE"/>
    <property type="match status" value="1"/>
</dbReference>
<evidence type="ECO:0000313" key="11">
    <source>
        <dbReference type="EMBL" id="KAK8916744.1"/>
    </source>
</evidence>
<dbReference type="GO" id="GO:0071108">
    <property type="term" value="P:protein K48-linked deubiquitination"/>
    <property type="evidence" value="ECO:0007669"/>
    <property type="project" value="TreeGrafter"/>
</dbReference>
<dbReference type="GO" id="GO:0046872">
    <property type="term" value="F:metal ion binding"/>
    <property type="evidence" value="ECO:0007669"/>
    <property type="project" value="UniProtKB-KW"/>
</dbReference>
<dbReference type="Pfam" id="PF01398">
    <property type="entry name" value="JAB"/>
    <property type="match status" value="1"/>
</dbReference>
<dbReference type="InterPro" id="IPR044098">
    <property type="entry name" value="STAMBP/STALP-like_MPN"/>
</dbReference>
<dbReference type="InterPro" id="IPR000555">
    <property type="entry name" value="JAMM/MPN+_dom"/>
</dbReference>
<keyword evidence="3" id="KW-0645">Protease</keyword>
<evidence type="ECO:0000256" key="5">
    <source>
        <dbReference type="ARBA" id="ARBA00022786"/>
    </source>
</evidence>
<dbReference type="InterPro" id="IPR037518">
    <property type="entry name" value="MPN"/>
</dbReference>
<dbReference type="PROSITE" id="PS50249">
    <property type="entry name" value="MPN"/>
    <property type="match status" value="1"/>
</dbReference>
<dbReference type="GO" id="GO:0005768">
    <property type="term" value="C:endosome"/>
    <property type="evidence" value="ECO:0007669"/>
    <property type="project" value="TreeGrafter"/>
</dbReference>
<evidence type="ECO:0000256" key="1">
    <source>
        <dbReference type="ARBA" id="ARBA00001947"/>
    </source>
</evidence>
<comment type="similarity">
    <text evidence="2">Belongs to the peptidase M67C family.</text>
</comment>
<feature type="coiled-coil region" evidence="9">
    <location>
        <begin position="127"/>
        <end position="154"/>
    </location>
</feature>
<dbReference type="SMART" id="SM00232">
    <property type="entry name" value="JAB_MPN"/>
    <property type="match status" value="1"/>
</dbReference>
<dbReference type="Gene3D" id="3.40.140.10">
    <property type="entry name" value="Cytidine Deaminase, domain 2"/>
    <property type="match status" value="1"/>
</dbReference>
<evidence type="ECO:0000256" key="8">
    <source>
        <dbReference type="ARBA" id="ARBA00023049"/>
    </source>
</evidence>
<keyword evidence="5" id="KW-0833">Ubl conjugation pathway</keyword>
<proteinExistence type="inferred from homology"/>
<evidence type="ECO:0000256" key="4">
    <source>
        <dbReference type="ARBA" id="ARBA00022723"/>
    </source>
</evidence>
<keyword evidence="6" id="KW-0378">Hydrolase</keyword>
<dbReference type="Proteomes" id="UP001418222">
    <property type="component" value="Unassembled WGS sequence"/>
</dbReference>
<accession>A0AAP0AVW7</accession>
<dbReference type="SUPFAM" id="SSF102712">
    <property type="entry name" value="JAB1/MPN domain"/>
    <property type="match status" value="1"/>
</dbReference>
<keyword evidence="4" id="KW-0479">Metal-binding</keyword>
<comment type="cofactor">
    <cofactor evidence="1">
        <name>Zn(2+)</name>
        <dbReference type="ChEBI" id="CHEBI:29105"/>
    </cofactor>
</comment>
<gene>
    <name evidence="11" type="primary">AMSH1</name>
    <name evidence="11" type="ORF">KSP39_PZI023317</name>
</gene>
<keyword evidence="12" id="KW-1185">Reference proteome</keyword>
<sequence length="513" mass="57888">MKKSSSGFVISISASTPKLDVDNRISLRNYYRIAKNLIKQADIYREENNIIDLYVMLLRFSSLITETIPYHRDYQGSLQVERLLFKKKLLHVMSELEALKPKVQQCLEGLNHQRRSQVSKWSQNYQNTSVDNSLERLSARNQNLKSDSRQLYHAQQNGVPKFPFSQQDIHSKPIGEQIRNLSLTTLFPKEETLSRHSILGPNGLSGHWRSPIISQQVQYPSNIDFPPIEIPSLSQPKRDDQAMKDSEASYKDSPILTEILQSLHDDGASFRAEEPPLSMISFDTTEVSAKIDLIRNPLPPPVHAEVKELVATTSPLSNQTVQTSLSKNEMVGSESALEVHISSSLMESFLRVAKSNTDRQIETCGVIAGLLKNKQFFVTALIIPKQEGTSDSCQATNEEEIFDYQDKNSLFPLGWIHTHPTQSCFMSSIDIHTHYSYQVMLPEAVAIVMAPSDCSRKHGIFRLTTPGGMSVVRKCNQRGFHPHPSPPEGGPIYDHCSDVYMNPSLKIDVVDLR</sequence>
<dbReference type="CDD" id="cd08066">
    <property type="entry name" value="MPN_AMSH_like"/>
    <property type="match status" value="1"/>
</dbReference>
<evidence type="ECO:0000256" key="9">
    <source>
        <dbReference type="SAM" id="Coils"/>
    </source>
</evidence>
<evidence type="ECO:0000256" key="6">
    <source>
        <dbReference type="ARBA" id="ARBA00022801"/>
    </source>
</evidence>
<dbReference type="GO" id="GO:0140492">
    <property type="term" value="F:metal-dependent deubiquitinase activity"/>
    <property type="evidence" value="ECO:0007669"/>
    <property type="project" value="InterPro"/>
</dbReference>
<evidence type="ECO:0000259" key="10">
    <source>
        <dbReference type="PROSITE" id="PS50249"/>
    </source>
</evidence>
<comment type="caution">
    <text evidence="11">The sequence shown here is derived from an EMBL/GenBank/DDBJ whole genome shotgun (WGS) entry which is preliminary data.</text>
</comment>
<protein>
    <submittedName>
        <fullName evidence="11">AMSH-like ubiquitin thioesterase 1</fullName>
    </submittedName>
</protein>
<organism evidence="11 12">
    <name type="scientific">Platanthera zijinensis</name>
    <dbReference type="NCBI Taxonomy" id="2320716"/>
    <lineage>
        <taxon>Eukaryota</taxon>
        <taxon>Viridiplantae</taxon>
        <taxon>Streptophyta</taxon>
        <taxon>Embryophyta</taxon>
        <taxon>Tracheophyta</taxon>
        <taxon>Spermatophyta</taxon>
        <taxon>Magnoliopsida</taxon>
        <taxon>Liliopsida</taxon>
        <taxon>Asparagales</taxon>
        <taxon>Orchidaceae</taxon>
        <taxon>Orchidoideae</taxon>
        <taxon>Orchideae</taxon>
        <taxon>Orchidinae</taxon>
        <taxon>Platanthera</taxon>
    </lineage>
</organism>
<dbReference type="EMBL" id="JBBWWQ010000020">
    <property type="protein sequence ID" value="KAK8916744.1"/>
    <property type="molecule type" value="Genomic_DNA"/>
</dbReference>
<keyword evidence="9" id="KW-0175">Coiled coil</keyword>
<dbReference type="Gene3D" id="1.20.58.80">
    <property type="entry name" value="Phosphotransferase system, lactose/cellobiose-type IIA subunit"/>
    <property type="match status" value="1"/>
</dbReference>